<proteinExistence type="predicted"/>
<reference evidence="2 3" key="1">
    <citation type="submission" date="2015-09" db="EMBL/GenBank/DDBJ databases">
        <authorList>
            <consortium name="Swine Surveillance"/>
        </authorList>
    </citation>
    <scope>NUCLEOTIDE SEQUENCE [LARGE SCALE GENOMIC DNA]</scope>
    <source>
        <strain evidence="2 3">CECT 8399</strain>
    </source>
</reference>
<accession>A0A0P1H7B9</accession>
<feature type="region of interest" description="Disordered" evidence="1">
    <location>
        <begin position="96"/>
        <end position="123"/>
    </location>
</feature>
<evidence type="ECO:0000313" key="3">
    <source>
        <dbReference type="Proteomes" id="UP000051326"/>
    </source>
</evidence>
<protein>
    <submittedName>
        <fullName evidence="2">Uncharacterized protein</fullName>
    </submittedName>
</protein>
<name>A0A0P1H7B9_9RHOB</name>
<organism evidence="2 3">
    <name type="scientific">Leisingera aquaemixtae</name>
    <dbReference type="NCBI Taxonomy" id="1396826"/>
    <lineage>
        <taxon>Bacteria</taxon>
        <taxon>Pseudomonadati</taxon>
        <taxon>Pseudomonadota</taxon>
        <taxon>Alphaproteobacteria</taxon>
        <taxon>Rhodobacterales</taxon>
        <taxon>Roseobacteraceae</taxon>
        <taxon>Leisingera</taxon>
    </lineage>
</organism>
<evidence type="ECO:0000313" key="2">
    <source>
        <dbReference type="EMBL" id="CUH99016.1"/>
    </source>
</evidence>
<feature type="compositionally biased region" description="Polar residues" evidence="1">
    <location>
        <begin position="100"/>
        <end position="123"/>
    </location>
</feature>
<dbReference type="RefSeq" id="WP_145976975.1">
    <property type="nucleotide sequence ID" value="NZ_CYSR01000010.1"/>
</dbReference>
<evidence type="ECO:0000256" key="1">
    <source>
        <dbReference type="SAM" id="MobiDB-lite"/>
    </source>
</evidence>
<dbReference type="Proteomes" id="UP000051326">
    <property type="component" value="Unassembled WGS sequence"/>
</dbReference>
<dbReference type="AlphaFoldDB" id="A0A0P1H7B9"/>
<dbReference type="STRING" id="1396826.PHA8399_01132"/>
<dbReference type="EMBL" id="CYSR01000010">
    <property type="protein sequence ID" value="CUH99016.1"/>
    <property type="molecule type" value="Genomic_DNA"/>
</dbReference>
<gene>
    <name evidence="2" type="ORF">PHA8399_01132</name>
</gene>
<sequence>MSWLRVPQKKITRQSASEEECALHSAGDPFWVAASLARRIANSHPASSFRELPVEVLQEAGFTRDDDPVWQAIMRDAVYYADEHLLPNVRGRLLKDITDENNPSSHRTRKSNPTEGNATSRQFLSDFEDPGSSLWRDKCGKTLALLKPNTERTVSGEAFAWVISLHDYSSSETRNNAEKLETFGLASSLSDTEANSVSDCILLTEGNSCHGEKMLFGRMTKGLPREHSNVAMKAAAFGDPSGYYQSINSLPSLFVWVEHNYIAA</sequence>